<evidence type="ECO:0000256" key="2">
    <source>
        <dbReference type="SAM" id="Phobius"/>
    </source>
</evidence>
<keyword evidence="2" id="KW-0812">Transmembrane</keyword>
<sequence>MKQIIISLLTLALADICLCSCGNDVAANTSLEEMHKKSSITQSDEKHKKAITDSINNLREKIMDLTEKYEKVYQELSEVKMDNKKINDEKATNKWYILIGGGIGLLGLIVSIFAFGKTGKCNNRLSRHREEIESLRQLLNERRFEPNVTGTKRTNYSASSSIPNNEISDLSRKIQHLENELLKIQKTTLVHGTPTPSTITPPIKPTRIGYFGTAISGENGTGYFKKVLESKDSDARFSAQIIDGSANFEPIASLSSIKSSDYMDLAVEFEGVSKNEATDMSVHYKGLAQQIGDKWIIVKKAVITLKK</sequence>
<proteinExistence type="predicted"/>
<evidence type="ECO:0008006" key="6">
    <source>
        <dbReference type="Google" id="ProtNLM"/>
    </source>
</evidence>
<feature type="transmembrane region" description="Helical" evidence="2">
    <location>
        <begin position="95"/>
        <end position="116"/>
    </location>
</feature>
<dbReference type="EMBL" id="QSJD01000037">
    <property type="protein sequence ID" value="RHD44151.1"/>
    <property type="molecule type" value="Genomic_DNA"/>
</dbReference>
<feature type="coiled-coil region" evidence="1">
    <location>
        <begin position="122"/>
        <end position="187"/>
    </location>
</feature>
<keyword evidence="1" id="KW-0175">Coiled coil</keyword>
<reference evidence="4 5" key="1">
    <citation type="submission" date="2018-08" db="EMBL/GenBank/DDBJ databases">
        <title>A genome reference for cultivated species of the human gut microbiota.</title>
        <authorList>
            <person name="Zou Y."/>
            <person name="Xue W."/>
            <person name="Luo G."/>
        </authorList>
    </citation>
    <scope>NUCLEOTIDE SEQUENCE [LARGE SCALE GENOMIC DNA]</scope>
    <source>
        <strain evidence="4 5">AM31-16AC</strain>
    </source>
</reference>
<dbReference type="Proteomes" id="UP000284689">
    <property type="component" value="Unassembled WGS sequence"/>
</dbReference>
<keyword evidence="2" id="KW-1133">Transmembrane helix</keyword>
<evidence type="ECO:0000256" key="3">
    <source>
        <dbReference type="SAM" id="SignalP"/>
    </source>
</evidence>
<evidence type="ECO:0000313" key="4">
    <source>
        <dbReference type="EMBL" id="RHD44151.1"/>
    </source>
</evidence>
<evidence type="ECO:0000256" key="1">
    <source>
        <dbReference type="SAM" id="Coils"/>
    </source>
</evidence>
<protein>
    <recommendedName>
        <fullName evidence="6">Lipoprotein</fullName>
    </recommendedName>
</protein>
<feature type="chain" id="PRO_5019312626" description="Lipoprotein" evidence="3">
    <location>
        <begin position="27"/>
        <end position="307"/>
    </location>
</feature>
<keyword evidence="2" id="KW-0472">Membrane</keyword>
<dbReference type="AlphaFoldDB" id="A0A414FCA2"/>
<dbReference type="RefSeq" id="WP_011966154.1">
    <property type="nucleotide sequence ID" value="NZ_JARAOR010000065.1"/>
</dbReference>
<feature type="coiled-coil region" evidence="1">
    <location>
        <begin position="48"/>
        <end position="89"/>
    </location>
</feature>
<keyword evidence="3" id="KW-0732">Signal</keyword>
<organism evidence="4 5">
    <name type="scientific">Bacteroides caccae</name>
    <dbReference type="NCBI Taxonomy" id="47678"/>
    <lineage>
        <taxon>Bacteria</taxon>
        <taxon>Pseudomonadati</taxon>
        <taxon>Bacteroidota</taxon>
        <taxon>Bacteroidia</taxon>
        <taxon>Bacteroidales</taxon>
        <taxon>Bacteroidaceae</taxon>
        <taxon>Bacteroides</taxon>
    </lineage>
</organism>
<evidence type="ECO:0000313" key="5">
    <source>
        <dbReference type="Proteomes" id="UP000284689"/>
    </source>
</evidence>
<accession>A0A414FCA2</accession>
<name>A0A414FCA2_9BACE</name>
<feature type="signal peptide" evidence="3">
    <location>
        <begin position="1"/>
        <end position="26"/>
    </location>
</feature>
<gene>
    <name evidence="4" type="ORF">DW794_17930</name>
</gene>
<comment type="caution">
    <text evidence="4">The sequence shown here is derived from an EMBL/GenBank/DDBJ whole genome shotgun (WGS) entry which is preliminary data.</text>
</comment>